<name>A0A383A803_9ZZZZ</name>
<organism evidence="1">
    <name type="scientific">marine metagenome</name>
    <dbReference type="NCBI Taxonomy" id="408172"/>
    <lineage>
        <taxon>unclassified sequences</taxon>
        <taxon>metagenomes</taxon>
        <taxon>ecological metagenomes</taxon>
    </lineage>
</organism>
<dbReference type="Gene3D" id="3.60.15.10">
    <property type="entry name" value="Ribonuclease Z/Hydroxyacylglutathione hydrolase-like"/>
    <property type="match status" value="1"/>
</dbReference>
<protein>
    <recommendedName>
        <fullName evidence="2">Metallo-beta-lactamase domain-containing protein</fullName>
    </recommendedName>
</protein>
<accession>A0A383A803</accession>
<dbReference type="InterPro" id="IPR036866">
    <property type="entry name" value="RibonucZ/Hydroxyglut_hydro"/>
</dbReference>
<dbReference type="SUPFAM" id="SSF56281">
    <property type="entry name" value="Metallo-hydrolase/oxidoreductase"/>
    <property type="match status" value="1"/>
</dbReference>
<evidence type="ECO:0008006" key="2">
    <source>
        <dbReference type="Google" id="ProtNLM"/>
    </source>
</evidence>
<reference evidence="1" key="1">
    <citation type="submission" date="2018-05" db="EMBL/GenBank/DDBJ databases">
        <authorList>
            <person name="Lanie J.A."/>
            <person name="Ng W.-L."/>
            <person name="Kazmierczak K.M."/>
            <person name="Andrzejewski T.M."/>
            <person name="Davidsen T.M."/>
            <person name="Wayne K.J."/>
            <person name="Tettelin H."/>
            <person name="Glass J.I."/>
            <person name="Rusch D."/>
            <person name="Podicherti R."/>
            <person name="Tsui H.-C.T."/>
            <person name="Winkler M.E."/>
        </authorList>
    </citation>
    <scope>NUCLEOTIDE SEQUENCE</scope>
</reference>
<dbReference type="Pfam" id="PF14597">
    <property type="entry name" value="Lactamase_B_5"/>
    <property type="match status" value="1"/>
</dbReference>
<proteinExistence type="predicted"/>
<dbReference type="EMBL" id="UINC01189837">
    <property type="protein sequence ID" value="SVE03709.1"/>
    <property type="molecule type" value="Genomic_DNA"/>
</dbReference>
<dbReference type="AlphaFoldDB" id="A0A383A803"/>
<evidence type="ECO:0000313" key="1">
    <source>
        <dbReference type="EMBL" id="SVE03709.1"/>
    </source>
</evidence>
<gene>
    <name evidence="1" type="ORF">METZ01_LOCUS456563</name>
</gene>
<sequence>MEGSKTPGELALLLENTTLITGDLIRAHEGGRLCMLPEAKLQDRHAAITSVKRMASLKDIETVLPGDGWPVFSKGAEALKQIVDRL</sequence>